<reference evidence="1" key="1">
    <citation type="submission" date="2021-01" db="EMBL/GenBank/DDBJ databases">
        <authorList>
            <person name="Corre E."/>
            <person name="Pelletier E."/>
            <person name="Niang G."/>
            <person name="Scheremetjew M."/>
            <person name="Finn R."/>
            <person name="Kale V."/>
            <person name="Holt S."/>
            <person name="Cochrane G."/>
            <person name="Meng A."/>
            <person name="Brown T."/>
            <person name="Cohen L."/>
        </authorList>
    </citation>
    <scope>NUCLEOTIDE SEQUENCE</scope>
    <source>
        <strain evidence="1">CCMP2058</strain>
    </source>
</reference>
<protein>
    <recommendedName>
        <fullName evidence="2">D-aminoacyl-tRNA deacylase</fullName>
    </recommendedName>
</protein>
<sequence length="311" mass="34792">MRDAVLRRGGWVPVESKDCEEDGKLNNGKIFRHDRSPNVYMWSLPPTAEFLVCDFVDKAFLKRLQGLPKLSEVIFMSRHAARSGKPALTIHPIGNPRASKWTAQLGGKPGLCPPPSPRMGKMFRLLKQCAQDRGLTDEFDVTFEATHHGPFLDTPSMFVEIGSCEEHWCREDAGECWADVLERFFSQDTASDDSDDIVMSIGGGHYVPFMSDFVLKHKVTPGHMLPSYLMDDVSTDYDVTPEWEIAVREAIDSTQRAIAGSQRRLSIYVDKKSLKSEARKRVVELVAGAVGVSHHTTNKKDVVRPSTTSIN</sequence>
<dbReference type="Gene3D" id="3.40.630.50">
    <property type="entry name" value="AF0625-like"/>
    <property type="match status" value="1"/>
</dbReference>
<dbReference type="InterPro" id="IPR007508">
    <property type="entry name" value="DtdA"/>
</dbReference>
<dbReference type="Pfam" id="PF04414">
    <property type="entry name" value="tRNA_deacylase"/>
    <property type="match status" value="1"/>
</dbReference>
<dbReference type="GO" id="GO:0051499">
    <property type="term" value="F:D-aminoacyl-tRNA deacylase activity"/>
    <property type="evidence" value="ECO:0007669"/>
    <property type="project" value="InterPro"/>
</dbReference>
<evidence type="ECO:0000313" key="1">
    <source>
        <dbReference type="EMBL" id="CAD8453527.1"/>
    </source>
</evidence>
<name>A0A7S0DGG7_9EUKA</name>
<dbReference type="PANTHER" id="PTHR34667:SF1">
    <property type="entry name" value="D-AMINOACYL-TRNA DEACYLASE"/>
    <property type="match status" value="1"/>
</dbReference>
<dbReference type="AlphaFoldDB" id="A0A7S0DGG7"/>
<dbReference type="PANTHER" id="PTHR34667">
    <property type="entry name" value="D-AMINOACYL-TRNA DEACYLASE"/>
    <property type="match status" value="1"/>
</dbReference>
<gene>
    <name evidence="1" type="ORF">LAMO00422_LOCUS12467</name>
</gene>
<accession>A0A7S0DGG7</accession>
<evidence type="ECO:0008006" key="2">
    <source>
        <dbReference type="Google" id="ProtNLM"/>
    </source>
</evidence>
<proteinExistence type="predicted"/>
<dbReference type="Gene3D" id="3.40.50.10700">
    <property type="entry name" value="AF0625-like"/>
    <property type="match status" value="1"/>
</dbReference>
<organism evidence="1">
    <name type="scientific">Amorphochlora amoebiformis</name>
    <dbReference type="NCBI Taxonomy" id="1561963"/>
    <lineage>
        <taxon>Eukaryota</taxon>
        <taxon>Sar</taxon>
        <taxon>Rhizaria</taxon>
        <taxon>Cercozoa</taxon>
        <taxon>Chlorarachniophyceae</taxon>
        <taxon>Amorphochlora</taxon>
    </lineage>
</organism>
<dbReference type="SUPFAM" id="SSF142535">
    <property type="entry name" value="AF0625-like"/>
    <property type="match status" value="1"/>
</dbReference>
<dbReference type="EMBL" id="HBEM01018286">
    <property type="protein sequence ID" value="CAD8453527.1"/>
    <property type="molecule type" value="Transcribed_RNA"/>
</dbReference>